<organism evidence="2 3">
    <name type="scientific">Streptomyces regalis</name>
    <dbReference type="NCBI Taxonomy" id="68262"/>
    <lineage>
        <taxon>Bacteria</taxon>
        <taxon>Bacillati</taxon>
        <taxon>Actinomycetota</taxon>
        <taxon>Actinomycetes</taxon>
        <taxon>Kitasatosporales</taxon>
        <taxon>Streptomycetaceae</taxon>
        <taxon>Streptomyces</taxon>
    </lineage>
</organism>
<dbReference type="RefSeq" id="WP_062700361.1">
    <property type="nucleotide sequence ID" value="NZ_LLZG01000047.1"/>
</dbReference>
<feature type="domain" description="Carrier" evidence="1">
    <location>
        <begin position="2"/>
        <end position="81"/>
    </location>
</feature>
<evidence type="ECO:0000313" key="3">
    <source>
        <dbReference type="Proteomes" id="UP000053923"/>
    </source>
</evidence>
<protein>
    <recommendedName>
        <fullName evidence="1">Carrier domain-containing protein</fullName>
    </recommendedName>
</protein>
<dbReference type="OrthoDB" id="2625323at2"/>
<dbReference type="SUPFAM" id="SSF47336">
    <property type="entry name" value="ACP-like"/>
    <property type="match status" value="1"/>
</dbReference>
<dbReference type="InterPro" id="IPR009081">
    <property type="entry name" value="PP-bd_ACP"/>
</dbReference>
<accession>A0A0X3VDS6</accession>
<dbReference type="PROSITE" id="PS50075">
    <property type="entry name" value="CARRIER"/>
    <property type="match status" value="1"/>
</dbReference>
<keyword evidence="3" id="KW-1185">Reference proteome</keyword>
<reference evidence="3" key="1">
    <citation type="submission" date="2015-10" db="EMBL/GenBank/DDBJ databases">
        <authorList>
            <person name="Ju K.-S."/>
            <person name="Doroghazi J.R."/>
            <person name="Metcalf W.W."/>
        </authorList>
    </citation>
    <scope>NUCLEOTIDE SEQUENCE [LARGE SCALE GENOMIC DNA]</scope>
    <source>
        <strain evidence="3">NRRL 3151</strain>
    </source>
</reference>
<name>A0A0X3VDS6_9ACTN</name>
<dbReference type="AlphaFoldDB" id="A0A0X3VDS6"/>
<dbReference type="Proteomes" id="UP000053923">
    <property type="component" value="Unassembled WGS sequence"/>
</dbReference>
<sequence>MRNTAEQVRKFIVEDLGWGGSPSELTDNLPLIEKGILDSLGLLSLVTHLENSLGIQVDDRDIVPENLGTLRTIDQYVARKLEEARSQKAASAPM</sequence>
<evidence type="ECO:0000259" key="1">
    <source>
        <dbReference type="PROSITE" id="PS50075"/>
    </source>
</evidence>
<dbReference type="Gene3D" id="1.10.1200.10">
    <property type="entry name" value="ACP-like"/>
    <property type="match status" value="1"/>
</dbReference>
<proteinExistence type="predicted"/>
<comment type="caution">
    <text evidence="2">The sequence shown here is derived from an EMBL/GenBank/DDBJ whole genome shotgun (WGS) entry which is preliminary data.</text>
</comment>
<dbReference type="Pfam" id="PF00550">
    <property type="entry name" value="PP-binding"/>
    <property type="match status" value="1"/>
</dbReference>
<evidence type="ECO:0000313" key="2">
    <source>
        <dbReference type="EMBL" id="KUL42764.1"/>
    </source>
</evidence>
<gene>
    <name evidence="2" type="ORF">ADL12_08940</name>
</gene>
<dbReference type="InterPro" id="IPR036736">
    <property type="entry name" value="ACP-like_sf"/>
</dbReference>
<dbReference type="EMBL" id="LLZG01000047">
    <property type="protein sequence ID" value="KUL42764.1"/>
    <property type="molecule type" value="Genomic_DNA"/>
</dbReference>